<keyword evidence="3" id="KW-0413">Isomerase</keyword>
<evidence type="ECO:0000313" key="3">
    <source>
        <dbReference type="EMBL" id="PIV38380.1"/>
    </source>
</evidence>
<dbReference type="PANTHER" id="PTHR30345">
    <property type="entry name" value="RIBOSE-5-PHOSPHATE ISOMERASE B"/>
    <property type="match status" value="1"/>
</dbReference>
<comment type="caution">
    <text evidence="3">The sequence shown here is derived from an EMBL/GenBank/DDBJ whole genome shotgun (WGS) entry which is preliminary data.</text>
</comment>
<dbReference type="InterPro" id="IPR036569">
    <property type="entry name" value="RpiB_LacA_LacB_sf"/>
</dbReference>
<dbReference type="Gene3D" id="3.40.1400.10">
    <property type="entry name" value="Sugar-phosphate isomerase, RpiB/LacA/LacB"/>
    <property type="match status" value="1"/>
</dbReference>
<proteinExistence type="inferred from homology"/>
<dbReference type="NCBIfam" id="NF004051">
    <property type="entry name" value="PRK05571.1"/>
    <property type="match status" value="1"/>
</dbReference>
<dbReference type="Proteomes" id="UP000229247">
    <property type="component" value="Unassembled WGS sequence"/>
</dbReference>
<dbReference type="GO" id="GO:0009052">
    <property type="term" value="P:pentose-phosphate shunt, non-oxidative branch"/>
    <property type="evidence" value="ECO:0007669"/>
    <property type="project" value="TreeGrafter"/>
</dbReference>
<dbReference type="GO" id="GO:0019316">
    <property type="term" value="P:D-allose catabolic process"/>
    <property type="evidence" value="ECO:0007669"/>
    <property type="project" value="TreeGrafter"/>
</dbReference>
<dbReference type="InterPro" id="IPR003500">
    <property type="entry name" value="RpiB_LacA_LacB"/>
</dbReference>
<dbReference type="AlphaFoldDB" id="A0A2M7D5W1"/>
<dbReference type="NCBIfam" id="TIGR00689">
    <property type="entry name" value="rpiB_lacA_lacB"/>
    <property type="match status" value="1"/>
</dbReference>
<name>A0A2M7D5W1_9BACT</name>
<evidence type="ECO:0000256" key="1">
    <source>
        <dbReference type="ARBA" id="ARBA00008754"/>
    </source>
</evidence>
<accession>A0A2M7D5W1</accession>
<reference evidence="4" key="1">
    <citation type="submission" date="2017-09" db="EMBL/GenBank/DDBJ databases">
        <title>Depth-based differentiation of microbial function through sediment-hosted aquifers and enrichment of novel symbionts in the deep terrestrial subsurface.</title>
        <authorList>
            <person name="Probst A.J."/>
            <person name="Ladd B."/>
            <person name="Jarett J.K."/>
            <person name="Geller-Mcgrath D.E."/>
            <person name="Sieber C.M.K."/>
            <person name="Emerson J.B."/>
            <person name="Anantharaman K."/>
            <person name="Thomas B.C."/>
            <person name="Malmstrom R."/>
            <person name="Stieglmeier M."/>
            <person name="Klingl A."/>
            <person name="Woyke T."/>
            <person name="Ryan C.M."/>
            <person name="Banfield J.F."/>
        </authorList>
    </citation>
    <scope>NUCLEOTIDE SEQUENCE [LARGE SCALE GENOMIC DNA]</scope>
</reference>
<feature type="active site" description="Proton acceptor" evidence="2">
    <location>
        <position position="49"/>
    </location>
</feature>
<sequence>KKLLAKEGYEEIDLGNDELDLADDYPDFAQRLAHSVLEGGEDAGGILICGTGQGMCMVANRFPGIRATMIYNEFTARSAAEHLNANVVCLGARVTDEETAKKIIKIWLDAEFSGEERRVRRLEKLDNLEV</sequence>
<gene>
    <name evidence="3" type="ORF">COS30_02410</name>
</gene>
<dbReference type="GO" id="GO:0004751">
    <property type="term" value="F:ribose-5-phosphate isomerase activity"/>
    <property type="evidence" value="ECO:0007669"/>
    <property type="project" value="TreeGrafter"/>
</dbReference>
<evidence type="ECO:0000313" key="4">
    <source>
        <dbReference type="Proteomes" id="UP000229247"/>
    </source>
</evidence>
<dbReference type="PANTHER" id="PTHR30345:SF0">
    <property type="entry name" value="DNA DAMAGE-REPAIR_TOLERATION PROTEIN DRT102"/>
    <property type="match status" value="1"/>
</dbReference>
<dbReference type="SUPFAM" id="SSF89623">
    <property type="entry name" value="Ribose/Galactose isomerase RpiB/AlsB"/>
    <property type="match status" value="1"/>
</dbReference>
<protein>
    <submittedName>
        <fullName evidence="3">Ribose-5-phosphate isomerase</fullName>
    </submittedName>
</protein>
<dbReference type="Pfam" id="PF02502">
    <property type="entry name" value="LacAB_rpiB"/>
    <property type="match status" value="1"/>
</dbReference>
<dbReference type="EMBL" id="PEUE01000057">
    <property type="protein sequence ID" value="PIV38380.1"/>
    <property type="molecule type" value="Genomic_DNA"/>
</dbReference>
<feature type="active site" description="Proton donor" evidence="2">
    <location>
        <position position="82"/>
    </location>
</feature>
<organism evidence="3 4">
    <name type="scientific">Candidatus Portnoybacteria bacterium CG02_land_8_20_14_3_00_45_8</name>
    <dbReference type="NCBI Taxonomy" id="1974807"/>
    <lineage>
        <taxon>Bacteria</taxon>
        <taxon>Candidatus Portnoyibacteriota</taxon>
    </lineage>
</organism>
<feature type="non-terminal residue" evidence="3">
    <location>
        <position position="1"/>
    </location>
</feature>
<dbReference type="PIRSF" id="PIRSF005384">
    <property type="entry name" value="RpiB_LacA_B"/>
    <property type="match status" value="1"/>
</dbReference>
<comment type="similarity">
    <text evidence="1">Belongs to the LacAB/RpiB family.</text>
</comment>
<evidence type="ECO:0000256" key="2">
    <source>
        <dbReference type="PIRSR" id="PIRSR005384-1"/>
    </source>
</evidence>